<organism evidence="1 2">
    <name type="scientific">Pseudomonas kuykendallii</name>
    <dbReference type="NCBI Taxonomy" id="1007099"/>
    <lineage>
        <taxon>Bacteria</taxon>
        <taxon>Pseudomonadati</taxon>
        <taxon>Pseudomonadota</taxon>
        <taxon>Gammaproteobacteria</taxon>
        <taxon>Pseudomonadales</taxon>
        <taxon>Pseudomonadaceae</taxon>
        <taxon>Pseudomonas</taxon>
    </lineage>
</organism>
<sequence>MGTINERVRTVASMAGMDRLVRETPIGSNRWRTVLYNKDVRISTDEIEALGALYPSYRWWMVSGEIAPEIGQTSPEFDEANRNLANPNAR</sequence>
<gene>
    <name evidence="1" type="ORF">SAMN05216287_2680</name>
</gene>
<dbReference type="Proteomes" id="UP000243778">
    <property type="component" value="Unassembled WGS sequence"/>
</dbReference>
<dbReference type="STRING" id="1007099.SAMN05216287_2680"/>
<evidence type="ECO:0008006" key="3">
    <source>
        <dbReference type="Google" id="ProtNLM"/>
    </source>
</evidence>
<name>A0A1H3AEZ4_9PSED</name>
<reference evidence="2" key="1">
    <citation type="submission" date="2016-10" db="EMBL/GenBank/DDBJ databases">
        <authorList>
            <person name="Varghese N."/>
            <person name="Submissions S."/>
        </authorList>
    </citation>
    <scope>NUCLEOTIDE SEQUENCE [LARGE SCALE GENOMIC DNA]</scope>
    <source>
        <strain evidence="2">NRRL B-59562</strain>
    </source>
</reference>
<dbReference type="AlphaFoldDB" id="A0A1H3AEZ4"/>
<evidence type="ECO:0000313" key="1">
    <source>
        <dbReference type="EMBL" id="SDX28041.1"/>
    </source>
</evidence>
<dbReference type="EMBL" id="FNNU01000003">
    <property type="protein sequence ID" value="SDX28041.1"/>
    <property type="molecule type" value="Genomic_DNA"/>
</dbReference>
<evidence type="ECO:0000313" key="2">
    <source>
        <dbReference type="Proteomes" id="UP000243778"/>
    </source>
</evidence>
<protein>
    <recommendedName>
        <fullName evidence="3">DNA-binding protein</fullName>
    </recommendedName>
</protein>
<proteinExistence type="predicted"/>
<accession>A0A1H3AEZ4</accession>
<keyword evidence="2" id="KW-1185">Reference proteome</keyword>